<comment type="caution">
    <text evidence="1">The sequence shown here is derived from an EMBL/GenBank/DDBJ whole genome shotgun (WGS) entry which is preliminary data.</text>
</comment>
<reference evidence="1" key="1">
    <citation type="submission" date="2022-07" db="EMBL/GenBank/DDBJ databases">
        <title>Phylogenomic reconstructions and comparative analyses of Kickxellomycotina fungi.</title>
        <authorList>
            <person name="Reynolds N.K."/>
            <person name="Stajich J.E."/>
            <person name="Barry K."/>
            <person name="Grigoriev I.V."/>
            <person name="Crous P."/>
            <person name="Smith M.E."/>
        </authorList>
    </citation>
    <scope>NUCLEOTIDE SEQUENCE</scope>
    <source>
        <strain evidence="1">BCRC 34780</strain>
    </source>
</reference>
<gene>
    <name evidence="1" type="ORF">H4R21_004896</name>
</gene>
<organism evidence="1 2">
    <name type="scientific">Coemansia helicoidea</name>
    <dbReference type="NCBI Taxonomy" id="1286919"/>
    <lineage>
        <taxon>Eukaryota</taxon>
        <taxon>Fungi</taxon>
        <taxon>Fungi incertae sedis</taxon>
        <taxon>Zoopagomycota</taxon>
        <taxon>Kickxellomycotina</taxon>
        <taxon>Kickxellomycetes</taxon>
        <taxon>Kickxellales</taxon>
        <taxon>Kickxellaceae</taxon>
        <taxon>Coemansia</taxon>
    </lineage>
</organism>
<sequence length="84" mass="9298">MARPAAGTRGLSSDGAQIAQWYRSLPPCTRFLLGATLTLTLLCGVHMLGPYRLLLHWPAITKQFQVWRLVTPFLVTSLSFNGLV</sequence>
<feature type="non-terminal residue" evidence="1">
    <location>
        <position position="84"/>
    </location>
</feature>
<accession>A0ACC1KVP8</accession>
<name>A0ACC1KVP8_9FUNG</name>
<keyword evidence="2" id="KW-1185">Reference proteome</keyword>
<dbReference type="Proteomes" id="UP001140087">
    <property type="component" value="Unassembled WGS sequence"/>
</dbReference>
<protein>
    <submittedName>
        <fullName evidence="1">Uncharacterized protein</fullName>
    </submittedName>
</protein>
<evidence type="ECO:0000313" key="2">
    <source>
        <dbReference type="Proteomes" id="UP001140087"/>
    </source>
</evidence>
<evidence type="ECO:0000313" key="1">
    <source>
        <dbReference type="EMBL" id="KAJ2795975.1"/>
    </source>
</evidence>
<dbReference type="EMBL" id="JANBUN010002006">
    <property type="protein sequence ID" value="KAJ2795975.1"/>
    <property type="molecule type" value="Genomic_DNA"/>
</dbReference>
<proteinExistence type="predicted"/>